<keyword evidence="3" id="KW-0547">Nucleotide-binding</keyword>
<dbReference type="Gene3D" id="3.40.50.300">
    <property type="entry name" value="P-loop containing nucleotide triphosphate hydrolases"/>
    <property type="match status" value="1"/>
</dbReference>
<dbReference type="InterPro" id="IPR027417">
    <property type="entry name" value="P-loop_NTPase"/>
</dbReference>
<organism evidence="6 7">
    <name type="scientific">Skermanella cutis</name>
    <dbReference type="NCBI Taxonomy" id="2775420"/>
    <lineage>
        <taxon>Bacteria</taxon>
        <taxon>Pseudomonadati</taxon>
        <taxon>Pseudomonadota</taxon>
        <taxon>Alphaproteobacteria</taxon>
        <taxon>Rhodospirillales</taxon>
        <taxon>Azospirillaceae</taxon>
        <taxon>Skermanella</taxon>
    </lineage>
</organism>
<dbReference type="InterPro" id="IPR003593">
    <property type="entry name" value="AAA+_ATPase"/>
</dbReference>
<keyword evidence="2" id="KW-0813">Transport</keyword>
<name>A0ABX7B234_9PROT</name>
<evidence type="ECO:0000256" key="3">
    <source>
        <dbReference type="ARBA" id="ARBA00022741"/>
    </source>
</evidence>
<dbReference type="InterPro" id="IPR003439">
    <property type="entry name" value="ABC_transporter-like_ATP-bd"/>
</dbReference>
<accession>A0ABX7B234</accession>
<evidence type="ECO:0000256" key="2">
    <source>
        <dbReference type="ARBA" id="ARBA00022448"/>
    </source>
</evidence>
<dbReference type="InterPro" id="IPR050166">
    <property type="entry name" value="ABC_transporter_ATP-bind"/>
</dbReference>
<dbReference type="PROSITE" id="PS50893">
    <property type="entry name" value="ABC_TRANSPORTER_2"/>
    <property type="match status" value="1"/>
</dbReference>
<feature type="domain" description="ABC transporter" evidence="5">
    <location>
        <begin position="18"/>
        <end position="243"/>
    </location>
</feature>
<proteinExistence type="inferred from homology"/>
<protein>
    <submittedName>
        <fullName evidence="6">ABC transporter ATP-binding protein</fullName>
    </submittedName>
</protein>
<evidence type="ECO:0000313" key="6">
    <source>
        <dbReference type="EMBL" id="QQP88177.1"/>
    </source>
</evidence>
<comment type="similarity">
    <text evidence="1">Belongs to the ABC transporter superfamily.</text>
</comment>
<dbReference type="RefSeq" id="WP_201072717.1">
    <property type="nucleotide sequence ID" value="NZ_CP067420.1"/>
</dbReference>
<keyword evidence="4 6" id="KW-0067">ATP-binding</keyword>
<dbReference type="InterPro" id="IPR017871">
    <property type="entry name" value="ABC_transporter-like_CS"/>
</dbReference>
<evidence type="ECO:0000313" key="7">
    <source>
        <dbReference type="Proteomes" id="UP000595197"/>
    </source>
</evidence>
<dbReference type="EMBL" id="CP067420">
    <property type="protein sequence ID" value="QQP88177.1"/>
    <property type="molecule type" value="Genomic_DNA"/>
</dbReference>
<dbReference type="SMART" id="SM00382">
    <property type="entry name" value="AAA"/>
    <property type="match status" value="1"/>
</dbReference>
<evidence type="ECO:0000259" key="5">
    <source>
        <dbReference type="PROSITE" id="PS50893"/>
    </source>
</evidence>
<sequence>MHDLVRPTESARLPSIGVRIERARLTYGGVRLFDGLDFELEGGRCTCLLGPSGVGKTTLLRLIAGLADPEPPTVLAAEDGKPLDGRVAYMAQQDLLLPWLGALDNVLLGPRLRGEAVGAALVDRARGLLDAVGLGDRLQARPAELSGGMRQRVALARTLMEDRPVVLMDEPFSALDAITRLRLQELAAGLLAGRTVLLVTHDPLEALRIGHRIHVMAGQPAEIGPAISPEGSPPRPADDPALLVRQAELLRRLSS</sequence>
<dbReference type="SUPFAM" id="SSF52540">
    <property type="entry name" value="P-loop containing nucleoside triphosphate hydrolases"/>
    <property type="match status" value="1"/>
</dbReference>
<evidence type="ECO:0000256" key="4">
    <source>
        <dbReference type="ARBA" id="ARBA00022840"/>
    </source>
</evidence>
<dbReference type="Proteomes" id="UP000595197">
    <property type="component" value="Chromosome"/>
</dbReference>
<gene>
    <name evidence="6" type="ORF">IGS68_19245</name>
</gene>
<dbReference type="PANTHER" id="PTHR42788:SF19">
    <property type="entry name" value="ALIPHATIC SULFONATES IMPORT ATP-BINDING PROTEIN SSUB 2"/>
    <property type="match status" value="1"/>
</dbReference>
<dbReference type="PANTHER" id="PTHR42788">
    <property type="entry name" value="TAURINE IMPORT ATP-BINDING PROTEIN-RELATED"/>
    <property type="match status" value="1"/>
</dbReference>
<dbReference type="Pfam" id="PF00005">
    <property type="entry name" value="ABC_tran"/>
    <property type="match status" value="1"/>
</dbReference>
<dbReference type="PROSITE" id="PS00211">
    <property type="entry name" value="ABC_TRANSPORTER_1"/>
    <property type="match status" value="1"/>
</dbReference>
<reference evidence="6" key="1">
    <citation type="submission" date="2021-02" db="EMBL/GenBank/DDBJ databases">
        <title>Skermanella TT6 skin isolate.</title>
        <authorList>
            <person name="Lee K."/>
            <person name="Ganzorig M."/>
        </authorList>
    </citation>
    <scope>NUCLEOTIDE SEQUENCE</scope>
    <source>
        <strain evidence="6">TT6</strain>
    </source>
</reference>
<keyword evidence="7" id="KW-1185">Reference proteome</keyword>
<evidence type="ECO:0000256" key="1">
    <source>
        <dbReference type="ARBA" id="ARBA00005417"/>
    </source>
</evidence>
<dbReference type="GO" id="GO:0005524">
    <property type="term" value="F:ATP binding"/>
    <property type="evidence" value="ECO:0007669"/>
    <property type="project" value="UniProtKB-KW"/>
</dbReference>